<evidence type="ECO:0000256" key="12">
    <source>
        <dbReference type="ARBA" id="ARBA00033708"/>
    </source>
</evidence>
<organism evidence="15 16">
    <name type="scientific">Halomonas pelophila</name>
    <dbReference type="NCBI Taxonomy" id="3151122"/>
    <lineage>
        <taxon>Bacteria</taxon>
        <taxon>Pseudomonadati</taxon>
        <taxon>Pseudomonadota</taxon>
        <taxon>Gammaproteobacteria</taxon>
        <taxon>Oceanospirillales</taxon>
        <taxon>Halomonadaceae</taxon>
        <taxon>Halomonas</taxon>
    </lineage>
</organism>
<name>A0ABV1N6D2_9GAMM</name>
<dbReference type="InterPro" id="IPR001734">
    <property type="entry name" value="Na/solute_symporter"/>
</dbReference>
<dbReference type="Pfam" id="PF00474">
    <property type="entry name" value="SSF"/>
    <property type="match status" value="1"/>
</dbReference>
<feature type="transmembrane region" description="Helical" evidence="14">
    <location>
        <begin position="394"/>
        <end position="414"/>
    </location>
</feature>
<feature type="transmembrane region" description="Helical" evidence="14">
    <location>
        <begin position="421"/>
        <end position="439"/>
    </location>
</feature>
<keyword evidence="9 14" id="KW-0406">Ion transport</keyword>
<reference evidence="15 16" key="1">
    <citation type="submission" date="2024-05" db="EMBL/GenBank/DDBJ databases">
        <title>Halomonas sp. CS7 16S ribosomal RNA gene Genome sequencing and assembly.</title>
        <authorList>
            <person name="Yook S."/>
        </authorList>
    </citation>
    <scope>NUCLEOTIDE SEQUENCE [LARGE SCALE GENOMIC DNA]</scope>
    <source>
        <strain evidence="15 16">CS7</strain>
    </source>
</reference>
<comment type="subcellular location">
    <subcellularLocation>
        <location evidence="14">Cell inner membrane</location>
        <topology evidence="14">Multi-pass membrane protein</topology>
    </subcellularLocation>
    <subcellularLocation>
        <location evidence="1">Cell membrane</location>
        <topology evidence="1">Multi-pass membrane protein</topology>
    </subcellularLocation>
</comment>
<evidence type="ECO:0000256" key="1">
    <source>
        <dbReference type="ARBA" id="ARBA00004651"/>
    </source>
</evidence>
<evidence type="ECO:0000313" key="15">
    <source>
        <dbReference type="EMBL" id="MEQ6889293.1"/>
    </source>
</evidence>
<evidence type="ECO:0000256" key="14">
    <source>
        <dbReference type="RuleBase" id="RU366012"/>
    </source>
</evidence>
<evidence type="ECO:0000256" key="7">
    <source>
        <dbReference type="ARBA" id="ARBA00022989"/>
    </source>
</evidence>
<keyword evidence="8 14" id="KW-0915">Sodium</keyword>
<dbReference type="NCBIfam" id="TIGR00813">
    <property type="entry name" value="sss"/>
    <property type="match status" value="1"/>
</dbReference>
<keyword evidence="7 14" id="KW-1133">Transmembrane helix</keyword>
<dbReference type="InterPro" id="IPR038377">
    <property type="entry name" value="Na/Glc_symporter_sf"/>
</dbReference>
<evidence type="ECO:0000256" key="3">
    <source>
        <dbReference type="ARBA" id="ARBA00022448"/>
    </source>
</evidence>
<accession>A0ABV1N6D2</accession>
<evidence type="ECO:0000256" key="6">
    <source>
        <dbReference type="ARBA" id="ARBA00022847"/>
    </source>
</evidence>
<dbReference type="Gene3D" id="1.20.1730.10">
    <property type="entry name" value="Sodium/glucose cotransporter"/>
    <property type="match status" value="1"/>
</dbReference>
<keyword evidence="5 14" id="KW-0812">Transmembrane</keyword>
<feature type="transmembrane region" description="Helical" evidence="14">
    <location>
        <begin position="65"/>
        <end position="86"/>
    </location>
</feature>
<feature type="transmembrane region" description="Helical" evidence="14">
    <location>
        <begin position="228"/>
        <end position="250"/>
    </location>
</feature>
<evidence type="ECO:0000256" key="13">
    <source>
        <dbReference type="RuleBase" id="RU362091"/>
    </source>
</evidence>
<evidence type="ECO:0000256" key="8">
    <source>
        <dbReference type="ARBA" id="ARBA00023053"/>
    </source>
</evidence>
<dbReference type="RefSeq" id="WP_349758830.1">
    <property type="nucleotide sequence ID" value="NZ_JBEGCI010000009.1"/>
</dbReference>
<dbReference type="PROSITE" id="PS50283">
    <property type="entry name" value="NA_SOLUT_SYMP_3"/>
    <property type="match status" value="1"/>
</dbReference>
<keyword evidence="14" id="KW-0997">Cell inner membrane</keyword>
<evidence type="ECO:0000313" key="16">
    <source>
        <dbReference type="Proteomes" id="UP001472978"/>
    </source>
</evidence>
<dbReference type="PANTHER" id="PTHR48086">
    <property type="entry name" value="SODIUM/PROLINE SYMPORTER-RELATED"/>
    <property type="match status" value="1"/>
</dbReference>
<keyword evidence="11 14" id="KW-0739">Sodium transport</keyword>
<evidence type="ECO:0000256" key="2">
    <source>
        <dbReference type="ARBA" id="ARBA00006434"/>
    </source>
</evidence>
<comment type="catalytic activity">
    <reaction evidence="12">
        <text>L-proline(in) + Na(+)(in) = L-proline(out) + Na(+)(out)</text>
        <dbReference type="Rhea" id="RHEA:28967"/>
        <dbReference type="ChEBI" id="CHEBI:29101"/>
        <dbReference type="ChEBI" id="CHEBI:60039"/>
    </reaction>
</comment>
<dbReference type="NCBIfam" id="TIGR02121">
    <property type="entry name" value="Na_Pro_sym"/>
    <property type="match status" value="1"/>
</dbReference>
<feature type="transmembrane region" description="Helical" evidence="14">
    <location>
        <begin position="314"/>
        <end position="334"/>
    </location>
</feature>
<dbReference type="InterPro" id="IPR011851">
    <property type="entry name" value="Na/Pro_symporter"/>
</dbReference>
<sequence>MSTSVLMSFAIYLMLMLGIGIYFYLATRDLSDYILGGRNLPPGVAALSAGASDLSGWALMGLPGAIFTGGLSQAWIAVWTLLGVYLNWSLIAERLRVFTEAAGNALTIPDYLEARFVDRQRILRTVSSVVMLVFFTFYVSAGLVGGAVLFESLFEIDYRVALWTGAAVIVSYTFLGGFLAASWTDLIQGLMMAAALFAVAIMTLLALSNGEASPAAASVEAVEPLGGMMEGMTLVGMLSLAGWAIGYVGQPHVVVRFMALRRREDVKVSRRIALLWSAITMGSAVAVGALGYHWFGGSLENSERVFIELSNVMLTPWVAGFVLAGVLAAIMSTIDSQLLVCSSALAEDLYRGFVRPAASQRELVWLSRASVLAVALLATFMAQDRDSSILDLVSYAWGGFGAAFGPVILLSLFWRGMTRNGAIAGLLVGAVTVAVWKPLSGGPAGIFDMFEVVPGFALSLLAVVLVSRMSEGRAERECFETLMRTWRRPQDSLSEPTAAKAQGVSHEQ</sequence>
<dbReference type="EMBL" id="JBEGCI010000009">
    <property type="protein sequence ID" value="MEQ6889293.1"/>
    <property type="molecule type" value="Genomic_DNA"/>
</dbReference>
<keyword evidence="4" id="KW-1003">Cell membrane</keyword>
<keyword evidence="16" id="KW-1185">Reference proteome</keyword>
<feature type="transmembrane region" description="Helical" evidence="14">
    <location>
        <begin position="271"/>
        <end position="294"/>
    </location>
</feature>
<evidence type="ECO:0000256" key="11">
    <source>
        <dbReference type="ARBA" id="ARBA00023201"/>
    </source>
</evidence>
<protein>
    <recommendedName>
        <fullName evidence="14">Sodium/proline symporter</fullName>
    </recommendedName>
    <alternativeName>
        <fullName evidence="14">Proline permease</fullName>
    </alternativeName>
</protein>
<keyword evidence="10 14" id="KW-0472">Membrane</keyword>
<evidence type="ECO:0000256" key="4">
    <source>
        <dbReference type="ARBA" id="ARBA00022475"/>
    </source>
</evidence>
<feature type="transmembrane region" description="Helical" evidence="14">
    <location>
        <begin position="129"/>
        <end position="150"/>
    </location>
</feature>
<feature type="transmembrane region" description="Helical" evidence="14">
    <location>
        <begin position="162"/>
        <end position="183"/>
    </location>
</feature>
<dbReference type="Proteomes" id="UP001472978">
    <property type="component" value="Unassembled WGS sequence"/>
</dbReference>
<evidence type="ECO:0000256" key="10">
    <source>
        <dbReference type="ARBA" id="ARBA00023136"/>
    </source>
</evidence>
<dbReference type="InterPro" id="IPR050277">
    <property type="entry name" value="Sodium:Solute_Symporter"/>
</dbReference>
<proteinExistence type="inferred from homology"/>
<gene>
    <name evidence="15" type="primary">putP</name>
    <name evidence="15" type="ORF">ABE957_11460</name>
</gene>
<feature type="transmembrane region" description="Helical" evidence="14">
    <location>
        <begin position="190"/>
        <end position="208"/>
    </location>
</feature>
<dbReference type="PANTHER" id="PTHR48086:SF3">
    <property type="entry name" value="SODIUM_PROLINE SYMPORTER"/>
    <property type="match status" value="1"/>
</dbReference>
<dbReference type="CDD" id="cd11475">
    <property type="entry name" value="SLC5sbd_PutP"/>
    <property type="match status" value="1"/>
</dbReference>
<feature type="transmembrane region" description="Helical" evidence="14">
    <location>
        <begin position="363"/>
        <end position="382"/>
    </location>
</feature>
<feature type="transmembrane region" description="Helical" evidence="14">
    <location>
        <begin position="445"/>
        <end position="466"/>
    </location>
</feature>
<feature type="transmembrane region" description="Helical" evidence="14">
    <location>
        <begin position="6"/>
        <end position="27"/>
    </location>
</feature>
<keyword evidence="3 14" id="KW-0813">Transport</keyword>
<comment type="similarity">
    <text evidence="2 13">Belongs to the sodium:solute symporter (SSF) (TC 2.A.21) family.</text>
</comment>
<keyword evidence="6 14" id="KW-0769">Symport</keyword>
<keyword evidence="14" id="KW-0029">Amino-acid transport</keyword>
<evidence type="ECO:0000256" key="5">
    <source>
        <dbReference type="ARBA" id="ARBA00022692"/>
    </source>
</evidence>
<comment type="caution">
    <text evidence="15">The sequence shown here is derived from an EMBL/GenBank/DDBJ whole genome shotgun (WGS) entry which is preliminary data.</text>
</comment>
<comment type="function">
    <text evidence="14">Catalyzes the sodium-dependent uptake of extracellular L-proline.</text>
</comment>
<evidence type="ECO:0000256" key="9">
    <source>
        <dbReference type="ARBA" id="ARBA00023065"/>
    </source>
</evidence>